<sequence>MHPLAKTAAGFRWPLFRSSVFALAGLVLAACTGSGGNSSAGAPPPSPITAAPIAPVQPRGIQIGVVLPATGQAAAVGQALQNAAQLALFDLNAPDIELLQADAGASAATAVGATQNVLGNGAGLVIGPLGATSVKAAAGEARRRGVTMLGFSTDRSAAGNGVYLMGFMPEEQVAAVVSYAAGAGMTRFAALLPTGAYGDVAAAAFDLAVGANGGTVVYTERYRSGSLQPSEMLRALVTPGPDGRMPVDAILVPEGGAALRQVTATLAGLGFDGRSVRLLGTDQWSGSDLGSDPLTLGGWFAGPAPDRFERFAAHYQGTFGDRPPRIAAQAYDAMTLAVLLARQPGGFTDSARGLASPDGFAGVDGLFRFRADGTPQHGLAIMEVTGSGPRVIRPAPDTFAGQGF</sequence>
<dbReference type="GO" id="GO:0006865">
    <property type="term" value="P:amino acid transport"/>
    <property type="evidence" value="ECO:0007669"/>
    <property type="project" value="UniProtKB-KW"/>
</dbReference>
<comment type="similarity">
    <text evidence="1">Belongs to the leucine-binding protein family.</text>
</comment>
<dbReference type="Gene3D" id="3.40.50.2300">
    <property type="match status" value="2"/>
</dbReference>
<comment type="caution">
    <text evidence="6">The sequence shown here is derived from an EMBL/GenBank/DDBJ whole genome shotgun (WGS) entry which is preliminary data.</text>
</comment>
<dbReference type="Pfam" id="PF13458">
    <property type="entry name" value="Peripla_BP_6"/>
    <property type="match status" value="1"/>
</dbReference>
<dbReference type="Proteomes" id="UP000245461">
    <property type="component" value="Unassembled WGS sequence"/>
</dbReference>
<proteinExistence type="inferred from homology"/>
<evidence type="ECO:0000313" key="6">
    <source>
        <dbReference type="EMBL" id="PWR18191.1"/>
    </source>
</evidence>
<dbReference type="InterPro" id="IPR051010">
    <property type="entry name" value="BCAA_transport"/>
</dbReference>
<dbReference type="EMBL" id="QGLE01000016">
    <property type="protein sequence ID" value="PWR18191.1"/>
    <property type="molecule type" value="Genomic_DNA"/>
</dbReference>
<accession>A0A317DU72</accession>
<evidence type="ECO:0000256" key="2">
    <source>
        <dbReference type="ARBA" id="ARBA00022729"/>
    </source>
</evidence>
<evidence type="ECO:0000313" key="7">
    <source>
        <dbReference type="Proteomes" id="UP000245461"/>
    </source>
</evidence>
<dbReference type="PANTHER" id="PTHR30483:SF6">
    <property type="entry name" value="PERIPLASMIC BINDING PROTEIN OF ABC TRANSPORTER FOR NATURAL AMINO ACIDS"/>
    <property type="match status" value="1"/>
</dbReference>
<feature type="chain" id="PRO_5016354979" description="Leucine-binding protein domain-containing protein" evidence="4">
    <location>
        <begin position="30"/>
        <end position="404"/>
    </location>
</feature>
<dbReference type="RefSeq" id="WP_109907904.1">
    <property type="nucleotide sequence ID" value="NZ_QGLE01000016.1"/>
</dbReference>
<evidence type="ECO:0000256" key="1">
    <source>
        <dbReference type="ARBA" id="ARBA00010062"/>
    </source>
</evidence>
<keyword evidence="2 4" id="KW-0732">Signal</keyword>
<dbReference type="InterPro" id="IPR028081">
    <property type="entry name" value="Leu-bd"/>
</dbReference>
<dbReference type="PANTHER" id="PTHR30483">
    <property type="entry name" value="LEUCINE-SPECIFIC-BINDING PROTEIN"/>
    <property type="match status" value="1"/>
</dbReference>
<dbReference type="OrthoDB" id="7210494at2"/>
<feature type="signal peptide" evidence="4">
    <location>
        <begin position="1"/>
        <end position="29"/>
    </location>
</feature>
<dbReference type="InterPro" id="IPR028082">
    <property type="entry name" value="Peripla_BP_I"/>
</dbReference>
<evidence type="ECO:0000256" key="4">
    <source>
        <dbReference type="SAM" id="SignalP"/>
    </source>
</evidence>
<evidence type="ECO:0000259" key="5">
    <source>
        <dbReference type="Pfam" id="PF13458"/>
    </source>
</evidence>
<feature type="domain" description="Leucine-binding protein" evidence="5">
    <location>
        <begin position="61"/>
        <end position="387"/>
    </location>
</feature>
<name>A0A317DU72_9PROT</name>
<dbReference type="PROSITE" id="PS51257">
    <property type="entry name" value="PROKAR_LIPOPROTEIN"/>
    <property type="match status" value="1"/>
</dbReference>
<evidence type="ECO:0000256" key="3">
    <source>
        <dbReference type="ARBA" id="ARBA00022970"/>
    </source>
</evidence>
<protein>
    <recommendedName>
        <fullName evidence="5">Leucine-binding protein domain-containing protein</fullName>
    </recommendedName>
</protein>
<gene>
    <name evidence="6" type="ORF">DKG74_19760</name>
</gene>
<organism evidence="6 7">
    <name type="scientific">Zavarzinia aquatilis</name>
    <dbReference type="NCBI Taxonomy" id="2211142"/>
    <lineage>
        <taxon>Bacteria</taxon>
        <taxon>Pseudomonadati</taxon>
        <taxon>Pseudomonadota</taxon>
        <taxon>Alphaproteobacteria</taxon>
        <taxon>Rhodospirillales</taxon>
        <taxon>Zavarziniaceae</taxon>
        <taxon>Zavarzinia</taxon>
    </lineage>
</organism>
<keyword evidence="7" id="KW-1185">Reference proteome</keyword>
<reference evidence="6 7" key="1">
    <citation type="submission" date="2018-05" db="EMBL/GenBank/DDBJ databases">
        <title>Zavarzinia sp. HR-AS.</title>
        <authorList>
            <person name="Lee Y."/>
            <person name="Jeon C.O."/>
        </authorList>
    </citation>
    <scope>NUCLEOTIDE SEQUENCE [LARGE SCALE GENOMIC DNA]</scope>
    <source>
        <strain evidence="6 7">HR-AS</strain>
    </source>
</reference>
<keyword evidence="3" id="KW-0029">Amino-acid transport</keyword>
<dbReference type="SUPFAM" id="SSF53822">
    <property type="entry name" value="Periplasmic binding protein-like I"/>
    <property type="match status" value="1"/>
</dbReference>
<keyword evidence="3" id="KW-0813">Transport</keyword>
<dbReference type="CDD" id="cd06339">
    <property type="entry name" value="PBP1_YraM_LppC_lipoprotein-like"/>
    <property type="match status" value="1"/>
</dbReference>
<dbReference type="AlphaFoldDB" id="A0A317DU72"/>